<feature type="transmembrane region" description="Helical" evidence="2">
    <location>
        <begin position="560"/>
        <end position="580"/>
    </location>
</feature>
<keyword evidence="2" id="KW-1133">Transmembrane helix</keyword>
<sequence length="702" mass="79262">MRIKTALITILLLCLIPVSSLFAQEQIVFREGVVVTAAIGTDLYSTITLEPITVEIYQPSTVTIRILSPAGVGIPGREVVIVAPGLVITQPTNLTDSTGRTSGSVYSPVTGTYLVCAKDTTFAYEITIENCRTLYVEPVAVPTLLPEPYYTKGTRNTLFWQSVGSGYEYYIEVSDKEDFSNIISNSGWVDSTSYQFTNLQNEKMYFYRVRAKNPWGGVSTWSNIVFSVQDSEPPVIKTLVIGDIGDNTTTQWESNYMVQMIFRVTDNLQLQRADFLCVNSSGSTYSCVKDYRMEGDNLVVNLRLKDLERISKAYLRDRYEFCVEASDAAGNIIRVCGIELIIPKPEKPPEKPTEKPPVDDEEKPVEIEPEPRPTVIEIIEKTLDDAIGHLELEEIERITTTASIITVTTAVALTIGSFFNFSYILIQLILNLLSWLGLRAGAKPLGYVYDSLTKEPIAQAIVRIFDLEGKIVWTDVTDAGGHFSARLEQGKYKILVRAPKYIFPSTIVFGKEDFPLTNVYHGEEFEVSDERELNFSIPLDPLEASKFRIWREIVWGRVKVILNILHIFLFVIGLVLAIYLYRKNPYWLTLVVLLLYIPSSFFIVRNIFGKRERYGVVKDAHGNPVSGLVVGLKEAEFDKVVAKRVTDSRGRYRMLVNRGRYYIEVLDTGYKVERIKGDSEVLIEKDDSWIVSDIVVSKLENS</sequence>
<feature type="transmembrane region" description="Helical" evidence="2">
    <location>
        <begin position="410"/>
        <end position="433"/>
    </location>
</feature>
<dbReference type="InterPro" id="IPR008969">
    <property type="entry name" value="CarboxyPept-like_regulatory"/>
</dbReference>
<keyword evidence="2" id="KW-0472">Membrane</keyword>
<gene>
    <name evidence="5" type="ORF">GX888_00660</name>
</gene>
<dbReference type="InterPro" id="IPR036116">
    <property type="entry name" value="FN3_sf"/>
</dbReference>
<evidence type="ECO:0000256" key="2">
    <source>
        <dbReference type="SAM" id="Phobius"/>
    </source>
</evidence>
<feature type="transmembrane region" description="Helical" evidence="2">
    <location>
        <begin position="586"/>
        <end position="604"/>
    </location>
</feature>
<name>A0A847VCQ2_9BACT</name>
<keyword evidence="3" id="KW-0732">Signal</keyword>
<accession>A0A847VCQ2</accession>
<dbReference type="Proteomes" id="UP000564033">
    <property type="component" value="Unassembled WGS sequence"/>
</dbReference>
<evidence type="ECO:0000313" key="5">
    <source>
        <dbReference type="EMBL" id="NLZ24249.1"/>
    </source>
</evidence>
<dbReference type="SUPFAM" id="SSF49464">
    <property type="entry name" value="Carboxypeptidase regulatory domain-like"/>
    <property type="match status" value="2"/>
</dbReference>
<feature type="domain" description="Fibronectin type-III" evidence="4">
    <location>
        <begin position="142"/>
        <end position="234"/>
    </location>
</feature>
<dbReference type="InterPro" id="IPR003961">
    <property type="entry name" value="FN3_dom"/>
</dbReference>
<evidence type="ECO:0000256" key="3">
    <source>
        <dbReference type="SAM" id="SignalP"/>
    </source>
</evidence>
<dbReference type="SUPFAM" id="SSF49265">
    <property type="entry name" value="Fibronectin type III"/>
    <property type="match status" value="1"/>
</dbReference>
<dbReference type="Gene3D" id="2.60.40.1120">
    <property type="entry name" value="Carboxypeptidase-like, regulatory domain"/>
    <property type="match status" value="2"/>
</dbReference>
<dbReference type="CDD" id="cd00063">
    <property type="entry name" value="FN3"/>
    <property type="match status" value="1"/>
</dbReference>
<dbReference type="Gene3D" id="2.60.40.10">
    <property type="entry name" value="Immunoglobulins"/>
    <property type="match status" value="1"/>
</dbReference>
<evidence type="ECO:0000256" key="1">
    <source>
        <dbReference type="SAM" id="MobiDB-lite"/>
    </source>
</evidence>
<feature type="region of interest" description="Disordered" evidence="1">
    <location>
        <begin position="346"/>
        <end position="369"/>
    </location>
</feature>
<keyword evidence="2" id="KW-0812">Transmembrane</keyword>
<dbReference type="EMBL" id="JAAZIL010000015">
    <property type="protein sequence ID" value="NLZ24249.1"/>
    <property type="molecule type" value="Genomic_DNA"/>
</dbReference>
<dbReference type="InterPro" id="IPR013783">
    <property type="entry name" value="Ig-like_fold"/>
</dbReference>
<organism evidence="5 6">
    <name type="scientific">Candidatus Dojkabacteria bacterium</name>
    <dbReference type="NCBI Taxonomy" id="2099670"/>
    <lineage>
        <taxon>Bacteria</taxon>
        <taxon>Candidatus Dojkabacteria</taxon>
    </lineage>
</organism>
<dbReference type="AlphaFoldDB" id="A0A847VCQ2"/>
<proteinExistence type="predicted"/>
<evidence type="ECO:0000313" key="6">
    <source>
        <dbReference type="Proteomes" id="UP000564033"/>
    </source>
</evidence>
<evidence type="ECO:0000259" key="4">
    <source>
        <dbReference type="PROSITE" id="PS50853"/>
    </source>
</evidence>
<dbReference type="PROSITE" id="PS50853">
    <property type="entry name" value="FN3"/>
    <property type="match status" value="1"/>
</dbReference>
<feature type="chain" id="PRO_5032328430" description="Fibronectin type-III domain-containing protein" evidence="3">
    <location>
        <begin position="24"/>
        <end position="702"/>
    </location>
</feature>
<feature type="signal peptide" evidence="3">
    <location>
        <begin position="1"/>
        <end position="23"/>
    </location>
</feature>
<protein>
    <recommendedName>
        <fullName evidence="4">Fibronectin type-III domain-containing protein</fullName>
    </recommendedName>
</protein>
<comment type="caution">
    <text evidence="5">The sequence shown here is derived from an EMBL/GenBank/DDBJ whole genome shotgun (WGS) entry which is preliminary data.</text>
</comment>
<reference evidence="5 6" key="1">
    <citation type="journal article" date="2020" name="Biotechnol. Biofuels">
        <title>New insights from the biogas microbiome by comprehensive genome-resolved metagenomics of nearly 1600 species originating from multiple anaerobic digesters.</title>
        <authorList>
            <person name="Campanaro S."/>
            <person name="Treu L."/>
            <person name="Rodriguez-R L.M."/>
            <person name="Kovalovszki A."/>
            <person name="Ziels R.M."/>
            <person name="Maus I."/>
            <person name="Zhu X."/>
            <person name="Kougias P.G."/>
            <person name="Basile A."/>
            <person name="Luo G."/>
            <person name="Schluter A."/>
            <person name="Konstantinidis K.T."/>
            <person name="Angelidaki I."/>
        </authorList>
    </citation>
    <scope>NUCLEOTIDE SEQUENCE [LARGE SCALE GENOMIC DNA]</scope>
    <source>
        <strain evidence="5">AS19jrsBPTG_9</strain>
    </source>
</reference>